<comment type="caution">
    <text evidence="10">The sequence shown here is derived from an EMBL/GenBank/DDBJ whole genome shotgun (WGS) entry which is preliminary data.</text>
</comment>
<feature type="compositionally biased region" description="Low complexity" evidence="6">
    <location>
        <begin position="30"/>
        <end position="47"/>
    </location>
</feature>
<reference evidence="11" key="1">
    <citation type="journal article" date="2019" name="Int. J. Syst. Evol. Microbiol.">
        <title>The Global Catalogue of Microorganisms (GCM) 10K type strain sequencing project: providing services to taxonomists for standard genome sequencing and annotation.</title>
        <authorList>
            <consortium name="The Broad Institute Genomics Platform"/>
            <consortium name="The Broad Institute Genome Sequencing Center for Infectious Disease"/>
            <person name="Wu L."/>
            <person name="Ma J."/>
        </authorList>
    </citation>
    <scope>NUCLEOTIDE SEQUENCE [LARGE SCALE GENOMIC DNA]</scope>
    <source>
        <strain evidence="11">JCM 17986</strain>
    </source>
</reference>
<evidence type="ECO:0000256" key="4">
    <source>
        <dbReference type="ARBA" id="ARBA00022989"/>
    </source>
</evidence>
<dbReference type="InterPro" id="IPR018076">
    <property type="entry name" value="T2SS_GspF_dom"/>
</dbReference>
<evidence type="ECO:0000256" key="3">
    <source>
        <dbReference type="ARBA" id="ARBA00022692"/>
    </source>
</evidence>
<protein>
    <recommendedName>
        <fullName evidence="9">Type II secretion system protein GspF domain-containing protein</fullName>
    </recommendedName>
</protein>
<evidence type="ECO:0000256" key="7">
    <source>
        <dbReference type="SAM" id="Phobius"/>
    </source>
</evidence>
<dbReference type="Pfam" id="PF00482">
    <property type="entry name" value="T2SSF"/>
    <property type="match status" value="1"/>
</dbReference>
<dbReference type="Proteomes" id="UP001500466">
    <property type="component" value="Unassembled WGS sequence"/>
</dbReference>
<evidence type="ECO:0000259" key="9">
    <source>
        <dbReference type="Pfam" id="PF00482"/>
    </source>
</evidence>
<dbReference type="EMBL" id="BAABHS010000019">
    <property type="protein sequence ID" value="GAA4977876.1"/>
    <property type="molecule type" value="Genomic_DNA"/>
</dbReference>
<feature type="domain" description="Type II secretion system protein GspF" evidence="9">
    <location>
        <begin position="117"/>
        <end position="239"/>
    </location>
</feature>
<sequence length="254" mass="25198">MSGVMVGGAATGLAAAAVLLAIPGAGAAAARGGGERAPTGPTTRAGPPSRPDDARVRRYATCVVLGLVVGLFVGRIRGCAAAPVVACAANAYLAKAEARAAARRRRARLVADLPTAADLLAACLLAGAAPVGAVAAVATAVGGPLGAELRSASAAIRLGGDPARCWMALAEHRELAVLARALARSGIGGAPPAERIARIADDYRSRRRRDFAAAARRASVRATLPLGVCFLPAFLLIGVVPVAIGLAGPLLSGT</sequence>
<feature type="transmembrane region" description="Helical" evidence="7">
    <location>
        <begin position="226"/>
        <end position="251"/>
    </location>
</feature>
<keyword evidence="5 7" id="KW-0472">Membrane</keyword>
<name>A0ABP9HTM2_9ACTN</name>
<dbReference type="PANTHER" id="PTHR35007:SF3">
    <property type="entry name" value="POSSIBLE CONSERVED ALANINE RICH MEMBRANE PROTEIN"/>
    <property type="match status" value="1"/>
</dbReference>
<keyword evidence="11" id="KW-1185">Reference proteome</keyword>
<evidence type="ECO:0000256" key="2">
    <source>
        <dbReference type="ARBA" id="ARBA00022475"/>
    </source>
</evidence>
<keyword evidence="3 7" id="KW-0812">Transmembrane</keyword>
<accession>A0ABP9HTM2</accession>
<feature type="transmembrane region" description="Helical" evidence="7">
    <location>
        <begin position="56"/>
        <end position="74"/>
    </location>
</feature>
<comment type="subcellular location">
    <subcellularLocation>
        <location evidence="1">Cell membrane</location>
        <topology evidence="1">Multi-pass membrane protein</topology>
    </subcellularLocation>
</comment>
<organism evidence="10 11">
    <name type="scientific">Yinghuangia aomiensis</name>
    <dbReference type="NCBI Taxonomy" id="676205"/>
    <lineage>
        <taxon>Bacteria</taxon>
        <taxon>Bacillati</taxon>
        <taxon>Actinomycetota</taxon>
        <taxon>Actinomycetes</taxon>
        <taxon>Kitasatosporales</taxon>
        <taxon>Streptomycetaceae</taxon>
        <taxon>Yinghuangia</taxon>
    </lineage>
</organism>
<feature type="region of interest" description="Disordered" evidence="6">
    <location>
        <begin position="30"/>
        <end position="53"/>
    </location>
</feature>
<proteinExistence type="predicted"/>
<feature type="chain" id="PRO_5046147374" description="Type II secretion system protein GspF domain-containing protein" evidence="8">
    <location>
        <begin position="28"/>
        <end position="254"/>
    </location>
</feature>
<keyword evidence="4 7" id="KW-1133">Transmembrane helix</keyword>
<evidence type="ECO:0000256" key="1">
    <source>
        <dbReference type="ARBA" id="ARBA00004651"/>
    </source>
</evidence>
<feature type="signal peptide" evidence="8">
    <location>
        <begin position="1"/>
        <end position="27"/>
    </location>
</feature>
<evidence type="ECO:0000313" key="10">
    <source>
        <dbReference type="EMBL" id="GAA4977876.1"/>
    </source>
</evidence>
<evidence type="ECO:0000256" key="6">
    <source>
        <dbReference type="SAM" id="MobiDB-lite"/>
    </source>
</evidence>
<evidence type="ECO:0000313" key="11">
    <source>
        <dbReference type="Proteomes" id="UP001500466"/>
    </source>
</evidence>
<dbReference type="PANTHER" id="PTHR35007">
    <property type="entry name" value="INTEGRAL MEMBRANE PROTEIN-RELATED"/>
    <property type="match status" value="1"/>
</dbReference>
<keyword evidence="2" id="KW-1003">Cell membrane</keyword>
<evidence type="ECO:0000256" key="8">
    <source>
        <dbReference type="SAM" id="SignalP"/>
    </source>
</evidence>
<evidence type="ECO:0000256" key="5">
    <source>
        <dbReference type="ARBA" id="ARBA00023136"/>
    </source>
</evidence>
<keyword evidence="8" id="KW-0732">Signal</keyword>
<gene>
    <name evidence="10" type="ORF">GCM10023205_52110</name>
</gene>